<accession>A0A391NV42</accession>
<evidence type="ECO:0000313" key="1">
    <source>
        <dbReference type="EMBL" id="GCA64917.1"/>
    </source>
</evidence>
<comment type="caution">
    <text evidence="1">The sequence shown here is derived from an EMBL/GenBank/DDBJ whole genome shotgun (WGS) entry which is preliminary data.</text>
</comment>
<organism evidence="1 2">
    <name type="scientific">Kipferlia bialata</name>
    <dbReference type="NCBI Taxonomy" id="797122"/>
    <lineage>
        <taxon>Eukaryota</taxon>
        <taxon>Metamonada</taxon>
        <taxon>Carpediemonas-like organisms</taxon>
        <taxon>Kipferlia</taxon>
    </lineage>
</organism>
<dbReference type="EMBL" id="BDIP01009031">
    <property type="protein sequence ID" value="GCA64917.1"/>
    <property type="molecule type" value="Genomic_DNA"/>
</dbReference>
<feature type="non-terminal residue" evidence="1">
    <location>
        <position position="41"/>
    </location>
</feature>
<sequence>MHSTSSAPLIPLTEMGEDSESSLRLLLLVPSTLTLLMDHTL</sequence>
<proteinExistence type="predicted"/>
<protein>
    <submittedName>
        <fullName evidence="1">Uncharacterized protein</fullName>
    </submittedName>
</protein>
<gene>
    <name evidence="1" type="ORF">KIPB_015730</name>
</gene>
<keyword evidence="2" id="KW-1185">Reference proteome</keyword>
<dbReference type="Proteomes" id="UP000265618">
    <property type="component" value="Unassembled WGS sequence"/>
</dbReference>
<dbReference type="AlphaFoldDB" id="A0A391NV42"/>
<reference evidence="1 2" key="1">
    <citation type="journal article" date="2018" name="PLoS ONE">
        <title>The draft genome of Kipferlia bialata reveals reductive genome evolution in fornicate parasites.</title>
        <authorList>
            <person name="Tanifuji G."/>
            <person name="Takabayashi S."/>
            <person name="Kume K."/>
            <person name="Takagi M."/>
            <person name="Nakayama T."/>
            <person name="Kamikawa R."/>
            <person name="Inagaki Y."/>
            <person name="Hashimoto T."/>
        </authorList>
    </citation>
    <scope>NUCLEOTIDE SEQUENCE [LARGE SCALE GENOMIC DNA]</scope>
    <source>
        <strain evidence="1">NY0173</strain>
    </source>
</reference>
<evidence type="ECO:0000313" key="2">
    <source>
        <dbReference type="Proteomes" id="UP000265618"/>
    </source>
</evidence>
<name>A0A391NV42_9EUKA</name>